<reference evidence="3" key="1">
    <citation type="submission" date="2016-10" db="EMBL/GenBank/DDBJ databases">
        <authorList>
            <person name="Varghese N."/>
            <person name="Submissions S."/>
        </authorList>
    </citation>
    <scope>NUCLEOTIDE SEQUENCE [LARGE SCALE GENOMIC DNA]</scope>
    <source>
        <strain evidence="3">XJ109</strain>
    </source>
</reference>
<proteinExistence type="predicted"/>
<gene>
    <name evidence="2" type="ORF">SAMN05421738_10436</name>
</gene>
<dbReference type="OrthoDB" id="674853at2"/>
<keyword evidence="1" id="KW-1133">Transmembrane helix</keyword>
<dbReference type="EMBL" id="FOUZ01000004">
    <property type="protein sequence ID" value="SFM90748.1"/>
    <property type="molecule type" value="Genomic_DNA"/>
</dbReference>
<evidence type="ECO:0000256" key="1">
    <source>
        <dbReference type="SAM" id="Phobius"/>
    </source>
</evidence>
<evidence type="ECO:0000313" key="2">
    <source>
        <dbReference type="EMBL" id="SFM90748.1"/>
    </source>
</evidence>
<evidence type="ECO:0008006" key="4">
    <source>
        <dbReference type="Google" id="ProtNLM"/>
    </source>
</evidence>
<evidence type="ECO:0000313" key="3">
    <source>
        <dbReference type="Proteomes" id="UP000199149"/>
    </source>
</evidence>
<dbReference type="AlphaFoldDB" id="A0A1I4UP75"/>
<keyword evidence="1" id="KW-0472">Membrane</keyword>
<keyword evidence="3" id="KW-1185">Reference proteome</keyword>
<dbReference type="STRING" id="684065.SAMN05421738_10436"/>
<protein>
    <recommendedName>
        <fullName evidence="4">Phage shock protein C (PspC) family protein</fullName>
    </recommendedName>
</protein>
<organism evidence="2 3">
    <name type="scientific">Algoriella xinjiangensis</name>
    <dbReference type="NCBI Taxonomy" id="684065"/>
    <lineage>
        <taxon>Bacteria</taxon>
        <taxon>Pseudomonadati</taxon>
        <taxon>Bacteroidota</taxon>
        <taxon>Flavobacteriia</taxon>
        <taxon>Flavobacteriales</taxon>
        <taxon>Weeksellaceae</taxon>
        <taxon>Algoriella</taxon>
    </lineage>
</organism>
<keyword evidence="1" id="KW-0812">Transmembrane</keyword>
<dbReference type="Proteomes" id="UP000199149">
    <property type="component" value="Unassembled WGS sequence"/>
</dbReference>
<sequence>MKENIRNFTENEWFNVISRFADKLGVRVSKLRLIFIYLSFATFGLTIVGYFIMLFFFWIKDCFVIKRKSVFDL</sequence>
<accession>A0A1I4UP75</accession>
<feature type="transmembrane region" description="Helical" evidence="1">
    <location>
        <begin position="34"/>
        <end position="59"/>
    </location>
</feature>
<dbReference type="RefSeq" id="WP_092906960.1">
    <property type="nucleotide sequence ID" value="NZ_FOUZ01000004.1"/>
</dbReference>
<name>A0A1I4UP75_9FLAO</name>